<dbReference type="RefSeq" id="XP_032112641.1">
    <property type="nucleotide sequence ID" value="XM_032256750.1"/>
</dbReference>
<dbReference type="GeneID" id="116535592"/>
<organism evidence="2 3">
    <name type="scientific">Sapajus apella</name>
    <name type="common">Brown-capped capuchin</name>
    <name type="synonym">Cebus apella</name>
    <dbReference type="NCBI Taxonomy" id="9515"/>
    <lineage>
        <taxon>Eukaryota</taxon>
        <taxon>Metazoa</taxon>
        <taxon>Chordata</taxon>
        <taxon>Craniata</taxon>
        <taxon>Vertebrata</taxon>
        <taxon>Euteleostomi</taxon>
        <taxon>Mammalia</taxon>
        <taxon>Eutheria</taxon>
        <taxon>Euarchontoglires</taxon>
        <taxon>Primates</taxon>
        <taxon>Haplorrhini</taxon>
        <taxon>Platyrrhini</taxon>
        <taxon>Cebidae</taxon>
        <taxon>Cebinae</taxon>
        <taxon>Sapajus</taxon>
    </lineage>
</organism>
<proteinExistence type="predicted"/>
<gene>
    <name evidence="3" type="primary">LOC116535592</name>
</gene>
<evidence type="ECO:0000313" key="2">
    <source>
        <dbReference type="Proteomes" id="UP000504640"/>
    </source>
</evidence>
<name>A0A6J3G440_SAPAP</name>
<evidence type="ECO:0000313" key="3">
    <source>
        <dbReference type="RefSeq" id="XP_032112641.1"/>
    </source>
</evidence>
<sequence>MLLSGPRWRVLEGVTWGRERARRRAPFGSRCGCSCQAWGHGRPRPRSQPPGVTGYGCARPALQRPPPEQQLGLPAAAAACLPRPGLPAGGGRRRAGPAAGTPRRPQQPRRECGARTVRTSQAQGAGRAGRLGAPRGGRGLGLLAVACSLTLPPHDPPRELRSPVYR</sequence>
<feature type="region of interest" description="Disordered" evidence="1">
    <location>
        <begin position="84"/>
        <end position="137"/>
    </location>
</feature>
<keyword evidence="2" id="KW-1185">Reference proteome</keyword>
<dbReference type="Proteomes" id="UP000504640">
    <property type="component" value="Unplaced"/>
</dbReference>
<dbReference type="AlphaFoldDB" id="A0A6J3G440"/>
<accession>A0A6J3G440</accession>
<feature type="compositionally biased region" description="Gly residues" evidence="1">
    <location>
        <begin position="126"/>
        <end position="137"/>
    </location>
</feature>
<reference evidence="3" key="1">
    <citation type="submission" date="2025-08" db="UniProtKB">
        <authorList>
            <consortium name="RefSeq"/>
        </authorList>
    </citation>
    <scope>IDENTIFICATION</scope>
    <source>
        <tissue evidence="3">Blood</tissue>
    </source>
</reference>
<feature type="region of interest" description="Disordered" evidence="1">
    <location>
        <begin position="38"/>
        <end position="69"/>
    </location>
</feature>
<evidence type="ECO:0000256" key="1">
    <source>
        <dbReference type="SAM" id="MobiDB-lite"/>
    </source>
</evidence>
<protein>
    <submittedName>
        <fullName evidence="3">Translation initiation factor IF-2-like isoform X1</fullName>
    </submittedName>
</protein>